<accession>A0ABV7ZMP6</accession>
<dbReference type="Proteomes" id="UP001595751">
    <property type="component" value="Unassembled WGS sequence"/>
</dbReference>
<dbReference type="EMBL" id="JBHRZN010000002">
    <property type="protein sequence ID" value="MFC3849828.1"/>
    <property type="molecule type" value="Genomic_DNA"/>
</dbReference>
<sequence>MTTLDAHHRFRALLTRAESLLERGEPGWRELLRDARRMAAGFDSDPGIDQSVSDDASMRLGLFDSHVAMLDGDGAGALAHVDAAISHFERHRLRSGLPRAMFADVEFDLRSARLAVLHHIGEKEAVDAEHARLIAIAGEAAAGSSGGTDGGNDDRGIRLLLIAGDLARDRHDPHSAIAAYREAVRAGRKRPELLGPALVSLAGAEAAAGDARAAARTAARAEALVAGLPDQVARLREAKRAIAALRVDEDALAAVSYDYLELAAEHAGAIHRTYLTEAASGTALAARLSGDHGTAARQFLDLAERAATRAHRALLTARAAEAAHAGAVAAVDAAARSRALSLLDDADALAADDPQFATGLTVLRAALATQWPYTTHDDYRELLPNVQAAAIALRHAALAGDTPAARRAHADAHVTSAIELACHIAFITGRPDQVAAMAGFAAATPALRVIGPSLMVGPPPMTDGLDDAHGIASRRFGLRVRRPGES</sequence>
<dbReference type="RefSeq" id="WP_290288932.1">
    <property type="nucleotide sequence ID" value="NZ_CP047211.1"/>
</dbReference>
<evidence type="ECO:0008006" key="3">
    <source>
        <dbReference type="Google" id="ProtNLM"/>
    </source>
</evidence>
<gene>
    <name evidence="1" type="ORF">ACFORJ_06570</name>
</gene>
<organism evidence="1 2">
    <name type="scientific">Corynebacterium hansenii</name>
    <dbReference type="NCBI Taxonomy" id="394964"/>
    <lineage>
        <taxon>Bacteria</taxon>
        <taxon>Bacillati</taxon>
        <taxon>Actinomycetota</taxon>
        <taxon>Actinomycetes</taxon>
        <taxon>Mycobacteriales</taxon>
        <taxon>Corynebacteriaceae</taxon>
        <taxon>Corynebacterium</taxon>
    </lineage>
</organism>
<keyword evidence="2" id="KW-1185">Reference proteome</keyword>
<proteinExistence type="predicted"/>
<protein>
    <recommendedName>
        <fullName evidence="3">Tetratricopeptide repeat protein</fullName>
    </recommendedName>
</protein>
<evidence type="ECO:0000313" key="1">
    <source>
        <dbReference type="EMBL" id="MFC3849828.1"/>
    </source>
</evidence>
<evidence type="ECO:0000313" key="2">
    <source>
        <dbReference type="Proteomes" id="UP001595751"/>
    </source>
</evidence>
<comment type="caution">
    <text evidence="1">The sequence shown here is derived from an EMBL/GenBank/DDBJ whole genome shotgun (WGS) entry which is preliminary data.</text>
</comment>
<name>A0ABV7ZMP6_9CORY</name>
<reference evidence="2" key="1">
    <citation type="journal article" date="2019" name="Int. J. Syst. Evol. Microbiol.">
        <title>The Global Catalogue of Microorganisms (GCM) 10K type strain sequencing project: providing services to taxonomists for standard genome sequencing and annotation.</title>
        <authorList>
            <consortium name="The Broad Institute Genomics Platform"/>
            <consortium name="The Broad Institute Genome Sequencing Center for Infectious Disease"/>
            <person name="Wu L."/>
            <person name="Ma J."/>
        </authorList>
    </citation>
    <scope>NUCLEOTIDE SEQUENCE [LARGE SCALE GENOMIC DNA]</scope>
    <source>
        <strain evidence="2">CCUG 53252</strain>
    </source>
</reference>